<dbReference type="Gene3D" id="3.40.630.30">
    <property type="match status" value="1"/>
</dbReference>
<accession>A0A212IZY9</accession>
<name>A0A212IZY9_9BACT</name>
<dbReference type="InterPro" id="IPR016181">
    <property type="entry name" value="Acyl_CoA_acyltransferase"/>
</dbReference>
<sequence length="142" mass="16163">MNLRYQTDCRGVSWERVRHLLDIVGMSTVDVDKHRISFEASHSVIFVFNDTVLIGFGRMISDGVRQSALYDIAVDPAYQGHRIGQEIVTRLMSVTPGCNFILYASPGKEGFYKKLNFKKMKTGMAYFINPERMIDGGFVENE</sequence>
<dbReference type="GO" id="GO:0005737">
    <property type="term" value="C:cytoplasm"/>
    <property type="evidence" value="ECO:0007669"/>
    <property type="project" value="TreeGrafter"/>
</dbReference>
<dbReference type="EMBL" id="FLUM01000001">
    <property type="protein sequence ID" value="SBV92766.1"/>
    <property type="molecule type" value="Genomic_DNA"/>
</dbReference>
<dbReference type="SUPFAM" id="SSF55729">
    <property type="entry name" value="Acyl-CoA N-acyltransferases (Nat)"/>
    <property type="match status" value="1"/>
</dbReference>
<dbReference type="GO" id="GO:0008080">
    <property type="term" value="F:N-acetyltransferase activity"/>
    <property type="evidence" value="ECO:0007669"/>
    <property type="project" value="InterPro"/>
</dbReference>
<proteinExistence type="predicted"/>
<dbReference type="PROSITE" id="PS51186">
    <property type="entry name" value="GNAT"/>
    <property type="match status" value="1"/>
</dbReference>
<gene>
    <name evidence="4" type="ORF">KL86DYS1_10694</name>
</gene>
<evidence type="ECO:0000256" key="1">
    <source>
        <dbReference type="ARBA" id="ARBA00022679"/>
    </source>
</evidence>
<evidence type="ECO:0000259" key="3">
    <source>
        <dbReference type="PROSITE" id="PS51186"/>
    </source>
</evidence>
<dbReference type="CDD" id="cd04301">
    <property type="entry name" value="NAT_SF"/>
    <property type="match status" value="1"/>
</dbReference>
<dbReference type="PANTHER" id="PTHR43626">
    <property type="entry name" value="ACYL-COA N-ACYLTRANSFERASE"/>
    <property type="match status" value="1"/>
</dbReference>
<organism evidence="4">
    <name type="scientific">uncultured Dysgonomonas sp</name>
    <dbReference type="NCBI Taxonomy" id="206096"/>
    <lineage>
        <taxon>Bacteria</taxon>
        <taxon>Pseudomonadati</taxon>
        <taxon>Bacteroidota</taxon>
        <taxon>Bacteroidia</taxon>
        <taxon>Bacteroidales</taxon>
        <taxon>Dysgonomonadaceae</taxon>
        <taxon>Dysgonomonas</taxon>
        <taxon>environmental samples</taxon>
    </lineage>
</organism>
<evidence type="ECO:0000256" key="2">
    <source>
        <dbReference type="ARBA" id="ARBA00023315"/>
    </source>
</evidence>
<feature type="domain" description="N-acetyltransferase" evidence="3">
    <location>
        <begin position="7"/>
        <end position="135"/>
    </location>
</feature>
<dbReference type="PANTHER" id="PTHR43626:SF4">
    <property type="entry name" value="GCN5-RELATED N-ACETYLTRANSFERASE 2, CHLOROPLASTIC"/>
    <property type="match status" value="1"/>
</dbReference>
<evidence type="ECO:0000313" key="4">
    <source>
        <dbReference type="EMBL" id="SBV92766.1"/>
    </source>
</evidence>
<reference evidence="4" key="1">
    <citation type="submission" date="2016-04" db="EMBL/GenBank/DDBJ databases">
        <authorList>
            <person name="Evans L.H."/>
            <person name="Alamgir A."/>
            <person name="Owens N."/>
            <person name="Weber N.D."/>
            <person name="Virtaneva K."/>
            <person name="Barbian K."/>
            <person name="Babar A."/>
            <person name="Rosenke K."/>
        </authorList>
    </citation>
    <scope>NUCLEOTIDE SEQUENCE</scope>
    <source>
        <strain evidence="4">86-1</strain>
    </source>
</reference>
<dbReference type="InterPro" id="IPR000182">
    <property type="entry name" value="GNAT_dom"/>
</dbReference>
<dbReference type="AlphaFoldDB" id="A0A212IZY9"/>
<keyword evidence="1" id="KW-0808">Transferase</keyword>
<protein>
    <recommendedName>
        <fullName evidence="3">N-acetyltransferase domain-containing protein</fullName>
    </recommendedName>
</protein>
<dbReference type="RefSeq" id="WP_296938587.1">
    <property type="nucleotide sequence ID" value="NZ_LT599032.1"/>
</dbReference>
<dbReference type="Pfam" id="PF13508">
    <property type="entry name" value="Acetyltransf_7"/>
    <property type="match status" value="1"/>
</dbReference>
<keyword evidence="2" id="KW-0012">Acyltransferase</keyword>
<dbReference type="InterPro" id="IPR045039">
    <property type="entry name" value="NSI-like"/>
</dbReference>